<evidence type="ECO:0000313" key="2">
    <source>
        <dbReference type="EMBL" id="NDU95885.1"/>
    </source>
</evidence>
<proteinExistence type="predicted"/>
<comment type="caution">
    <text evidence="2">The sequence shown here is derived from an EMBL/GenBank/DDBJ whole genome shotgun (WGS) entry which is preliminary data.</text>
</comment>
<accession>A0A6L9L5J9</accession>
<dbReference type="SUPFAM" id="SSF51735">
    <property type="entry name" value="NAD(P)-binding Rossmann-fold domains"/>
    <property type="match status" value="1"/>
</dbReference>
<keyword evidence="3" id="KW-1185">Reference proteome</keyword>
<reference evidence="2 3" key="1">
    <citation type="submission" date="2020-02" db="EMBL/GenBank/DDBJ databases">
        <title>Draft genome sequence of two Spirosoma agri KCTC 52727 and Spirosoma terrae KCTC 52035.</title>
        <authorList>
            <person name="Rojas J."/>
            <person name="Ambika Manirajan B."/>
            <person name="Suarez C."/>
            <person name="Ratering S."/>
            <person name="Schnell S."/>
        </authorList>
    </citation>
    <scope>NUCLEOTIDE SEQUENCE [LARGE SCALE GENOMIC DNA]</scope>
    <source>
        <strain evidence="2 3">KCTC 52035</strain>
    </source>
</reference>
<dbReference type="InterPro" id="IPR036291">
    <property type="entry name" value="NAD(P)-bd_dom_sf"/>
</dbReference>
<dbReference type="RefSeq" id="WP_163948850.1">
    <property type="nucleotide sequence ID" value="NZ_JAAFZH010000005.1"/>
</dbReference>
<dbReference type="Gene3D" id="3.90.25.10">
    <property type="entry name" value="UDP-galactose 4-epimerase, domain 1"/>
    <property type="match status" value="1"/>
</dbReference>
<protein>
    <submittedName>
        <fullName evidence="2">NAD(P)H-binding protein</fullName>
    </submittedName>
</protein>
<dbReference type="PANTHER" id="PTHR43162">
    <property type="match status" value="1"/>
</dbReference>
<dbReference type="Gene3D" id="3.40.50.720">
    <property type="entry name" value="NAD(P)-binding Rossmann-like Domain"/>
    <property type="match status" value="1"/>
</dbReference>
<evidence type="ECO:0000313" key="3">
    <source>
        <dbReference type="Proteomes" id="UP000474175"/>
    </source>
</evidence>
<name>A0A6L9L5J9_9BACT</name>
<dbReference type="Proteomes" id="UP000474175">
    <property type="component" value="Unassembled WGS sequence"/>
</dbReference>
<dbReference type="InterPro" id="IPR051604">
    <property type="entry name" value="Ergot_Alk_Oxidoreductase"/>
</dbReference>
<gene>
    <name evidence="2" type="ORF">GK108_13460</name>
</gene>
<organism evidence="2 3">
    <name type="scientific">Spirosoma terrae</name>
    <dbReference type="NCBI Taxonomy" id="1968276"/>
    <lineage>
        <taxon>Bacteria</taxon>
        <taxon>Pseudomonadati</taxon>
        <taxon>Bacteroidota</taxon>
        <taxon>Cytophagia</taxon>
        <taxon>Cytophagales</taxon>
        <taxon>Cytophagaceae</taxon>
        <taxon>Spirosoma</taxon>
    </lineage>
</organism>
<dbReference type="AlphaFoldDB" id="A0A6L9L5J9"/>
<evidence type="ECO:0000259" key="1">
    <source>
        <dbReference type="Pfam" id="PF13460"/>
    </source>
</evidence>
<dbReference type="InterPro" id="IPR016040">
    <property type="entry name" value="NAD(P)-bd_dom"/>
</dbReference>
<feature type="domain" description="NAD(P)-binding" evidence="1">
    <location>
        <begin position="6"/>
        <end position="115"/>
    </location>
</feature>
<sequence>MNVILGASGQVGSAIIDQLINEKEPVVAVVRNPEKAKELERKGIQVRIADVFDGSALQGAIKEGNTLFVLTPETTSSTDVIGETKTLLTNYRNAINGSSIKKVVGLSSMGAQHPIGNLKMSYLLERAFEGLDVQTVLVRPAYYFSNWLLYLDTIMAEGLLPTFYPTDLKMPMISPLDVADFLTNVIVQDVEGNPIYELEGPGWCNPNDVATTFGNILGRSVEASQMPRERWGDQLQQAGFTQDSAKNFIEMTQAVNDGKAKPEGNGAILVKTQTTFKEYVADAISRSRSAA</sequence>
<dbReference type="PANTHER" id="PTHR43162:SF1">
    <property type="entry name" value="PRESTALK A DIFFERENTIATION PROTEIN A"/>
    <property type="match status" value="1"/>
</dbReference>
<dbReference type="EMBL" id="JAAFZH010000005">
    <property type="protein sequence ID" value="NDU95885.1"/>
    <property type="molecule type" value="Genomic_DNA"/>
</dbReference>
<dbReference type="Pfam" id="PF13460">
    <property type="entry name" value="NAD_binding_10"/>
    <property type="match status" value="1"/>
</dbReference>